<protein>
    <submittedName>
        <fullName evidence="1">Uncharacterized protein</fullName>
    </submittedName>
</protein>
<dbReference type="Proteomes" id="UP001165489">
    <property type="component" value="Unassembled WGS sequence"/>
</dbReference>
<gene>
    <name evidence="1" type="ORF">MM239_18480</name>
</gene>
<name>A0ABS9V4P6_9BACT</name>
<dbReference type="EMBL" id="JAKZGP010000074">
    <property type="protein sequence ID" value="MCH7411386.1"/>
    <property type="molecule type" value="Genomic_DNA"/>
</dbReference>
<keyword evidence="2" id="KW-1185">Reference proteome</keyword>
<organism evidence="1 2">
    <name type="scientific">Belliella filtrata</name>
    <dbReference type="NCBI Taxonomy" id="2923435"/>
    <lineage>
        <taxon>Bacteria</taxon>
        <taxon>Pseudomonadati</taxon>
        <taxon>Bacteroidota</taxon>
        <taxon>Cytophagia</taxon>
        <taxon>Cytophagales</taxon>
        <taxon>Cyclobacteriaceae</taxon>
        <taxon>Belliella</taxon>
    </lineage>
</organism>
<sequence>MTNWTAEKSAHLDTWFSLLRLGQIRKPFNISGKIKMSELTYYDPTVSKDSFKVEVALIAHTIDNVLTSYGAKLKNNISRKTALNNMIKVLLNKEKTILDLAEINNENYFYENEIR</sequence>
<proteinExistence type="predicted"/>
<comment type="caution">
    <text evidence="1">The sequence shown here is derived from an EMBL/GenBank/DDBJ whole genome shotgun (WGS) entry which is preliminary data.</text>
</comment>
<reference evidence="1" key="1">
    <citation type="submission" date="2022-03" db="EMBL/GenBank/DDBJ databases">
        <title>De novo assembled genomes of Belliella spp. (Cyclobacteriaceae) strains.</title>
        <authorList>
            <person name="Szabo A."/>
            <person name="Korponai K."/>
            <person name="Felfoldi T."/>
        </authorList>
    </citation>
    <scope>NUCLEOTIDE SEQUENCE</scope>
    <source>
        <strain evidence="1">DSM 111904</strain>
    </source>
</reference>
<evidence type="ECO:0000313" key="1">
    <source>
        <dbReference type="EMBL" id="MCH7411386.1"/>
    </source>
</evidence>
<accession>A0ABS9V4P6</accession>
<dbReference type="RefSeq" id="WP_241349779.1">
    <property type="nucleotide sequence ID" value="NZ_JAKZGP010000074.1"/>
</dbReference>
<evidence type="ECO:0000313" key="2">
    <source>
        <dbReference type="Proteomes" id="UP001165489"/>
    </source>
</evidence>